<protein>
    <submittedName>
        <fullName evidence="1">Uncharacterized protein</fullName>
    </submittedName>
</protein>
<organism evidence="1 2">
    <name type="scientific">Senna tora</name>
    <dbReference type="NCBI Taxonomy" id="362788"/>
    <lineage>
        <taxon>Eukaryota</taxon>
        <taxon>Viridiplantae</taxon>
        <taxon>Streptophyta</taxon>
        <taxon>Embryophyta</taxon>
        <taxon>Tracheophyta</taxon>
        <taxon>Spermatophyta</taxon>
        <taxon>Magnoliopsida</taxon>
        <taxon>eudicotyledons</taxon>
        <taxon>Gunneridae</taxon>
        <taxon>Pentapetalae</taxon>
        <taxon>rosids</taxon>
        <taxon>fabids</taxon>
        <taxon>Fabales</taxon>
        <taxon>Fabaceae</taxon>
        <taxon>Caesalpinioideae</taxon>
        <taxon>Cassia clade</taxon>
        <taxon>Senna</taxon>
    </lineage>
</organism>
<evidence type="ECO:0000313" key="1">
    <source>
        <dbReference type="EMBL" id="KAF7810277.1"/>
    </source>
</evidence>
<accession>A0A834W5P5</accession>
<gene>
    <name evidence="1" type="ORF">G2W53_037020</name>
</gene>
<name>A0A834W5P5_9FABA</name>
<dbReference type="EMBL" id="JAAIUW010000011">
    <property type="protein sequence ID" value="KAF7810277.1"/>
    <property type="molecule type" value="Genomic_DNA"/>
</dbReference>
<sequence>MVPPRRFLKEADPYIILPI</sequence>
<keyword evidence="2" id="KW-1185">Reference proteome</keyword>
<dbReference type="AlphaFoldDB" id="A0A834W5P5"/>
<reference evidence="1" key="1">
    <citation type="submission" date="2020-09" db="EMBL/GenBank/DDBJ databases">
        <title>Genome-Enabled Discovery of Anthraquinone Biosynthesis in Senna tora.</title>
        <authorList>
            <person name="Kang S.-H."/>
            <person name="Pandey R.P."/>
            <person name="Lee C.-M."/>
            <person name="Sim J.-S."/>
            <person name="Jeong J.-T."/>
            <person name="Choi B.-S."/>
            <person name="Jung M."/>
            <person name="Ginzburg D."/>
            <person name="Zhao K."/>
            <person name="Won S.Y."/>
            <person name="Oh T.-J."/>
            <person name="Yu Y."/>
            <person name="Kim N.-H."/>
            <person name="Lee O.R."/>
            <person name="Lee T.-H."/>
            <person name="Bashyal P."/>
            <person name="Kim T.-S."/>
            <person name="Lee W.-H."/>
            <person name="Kawkins C."/>
            <person name="Kim C.-K."/>
            <person name="Kim J.S."/>
            <person name="Ahn B.O."/>
            <person name="Rhee S.Y."/>
            <person name="Sohng J.K."/>
        </authorList>
    </citation>
    <scope>NUCLEOTIDE SEQUENCE</scope>
    <source>
        <tissue evidence="1">Leaf</tissue>
    </source>
</reference>
<evidence type="ECO:0000313" key="2">
    <source>
        <dbReference type="Proteomes" id="UP000634136"/>
    </source>
</evidence>
<comment type="caution">
    <text evidence="1">The sequence shown here is derived from an EMBL/GenBank/DDBJ whole genome shotgun (WGS) entry which is preliminary data.</text>
</comment>
<dbReference type="Proteomes" id="UP000634136">
    <property type="component" value="Unassembled WGS sequence"/>
</dbReference>
<proteinExistence type="predicted"/>